<dbReference type="GO" id="GO:0006351">
    <property type="term" value="P:DNA-templated transcription"/>
    <property type="evidence" value="ECO:0007669"/>
    <property type="project" value="InterPro"/>
</dbReference>
<dbReference type="PROSITE" id="PS00463">
    <property type="entry name" value="ZN2_CY6_FUNGAL_1"/>
    <property type="match status" value="1"/>
</dbReference>
<dbReference type="InterPro" id="IPR001138">
    <property type="entry name" value="Zn2Cys6_DnaBD"/>
</dbReference>
<evidence type="ECO:0000313" key="12">
    <source>
        <dbReference type="EMBL" id="KMP09799.1"/>
    </source>
</evidence>
<dbReference type="PANTHER" id="PTHR31001:SF40">
    <property type="entry name" value="ZN(II)2CYS6 TRANSCRIPTION FACTOR (EUROFUNG)"/>
    <property type="match status" value="1"/>
</dbReference>
<evidence type="ECO:0000256" key="3">
    <source>
        <dbReference type="ARBA" id="ARBA00022723"/>
    </source>
</evidence>
<evidence type="ECO:0000256" key="1">
    <source>
        <dbReference type="ARBA" id="ARBA00004123"/>
    </source>
</evidence>
<dbReference type="Gene3D" id="4.10.240.10">
    <property type="entry name" value="Zn(2)-C6 fungal-type DNA-binding domain"/>
    <property type="match status" value="1"/>
</dbReference>
<dbReference type="Proteomes" id="UP000054565">
    <property type="component" value="Unassembled WGS sequence"/>
</dbReference>
<evidence type="ECO:0000259" key="11">
    <source>
        <dbReference type="PROSITE" id="PS50048"/>
    </source>
</evidence>
<protein>
    <recommendedName>
        <fullName evidence="2">C6 finger domain transcription factor nscR</fullName>
    </recommendedName>
    <alternativeName>
        <fullName evidence="8">Neosartiricin B biosynthesis protein R</fullName>
    </alternativeName>
</protein>
<dbReference type="GO" id="GO:0008270">
    <property type="term" value="F:zinc ion binding"/>
    <property type="evidence" value="ECO:0007669"/>
    <property type="project" value="InterPro"/>
</dbReference>
<keyword evidence="6" id="KW-0804">Transcription</keyword>
<evidence type="ECO:0000256" key="10">
    <source>
        <dbReference type="SAM" id="MobiDB-lite"/>
    </source>
</evidence>
<dbReference type="Pfam" id="PF04082">
    <property type="entry name" value="Fungal_trans"/>
    <property type="match status" value="1"/>
</dbReference>
<keyword evidence="5" id="KW-0238">DNA-binding</keyword>
<evidence type="ECO:0000256" key="5">
    <source>
        <dbReference type="ARBA" id="ARBA00023125"/>
    </source>
</evidence>
<dbReference type="SMART" id="SM00906">
    <property type="entry name" value="Fungal_trans"/>
    <property type="match status" value="1"/>
</dbReference>
<dbReference type="AlphaFoldDB" id="A0A0J6YRA4"/>
<dbReference type="InterPro" id="IPR036864">
    <property type="entry name" value="Zn2-C6_fun-type_DNA-bd_sf"/>
</dbReference>
<dbReference type="SUPFAM" id="SSF57701">
    <property type="entry name" value="Zn2/Cys6 DNA-binding domain"/>
    <property type="match status" value="1"/>
</dbReference>
<dbReference type="STRING" id="404692.A0A0J6YRA4"/>
<dbReference type="EMBL" id="DS028100">
    <property type="protein sequence ID" value="KMP09799.1"/>
    <property type="molecule type" value="Genomic_DNA"/>
</dbReference>
<comment type="subcellular location">
    <subcellularLocation>
        <location evidence="1">Nucleus</location>
    </subcellularLocation>
</comment>
<evidence type="ECO:0000256" key="2">
    <source>
        <dbReference type="ARBA" id="ARBA00018346"/>
    </source>
</evidence>
<dbReference type="GO" id="GO:0005634">
    <property type="term" value="C:nucleus"/>
    <property type="evidence" value="ECO:0007669"/>
    <property type="project" value="UniProtKB-SubCell"/>
</dbReference>
<dbReference type="InterPro" id="IPR050613">
    <property type="entry name" value="Sec_Metabolite_Reg"/>
</dbReference>
<gene>
    <name evidence="12" type="ORF">CIRG_09032</name>
</gene>
<evidence type="ECO:0000256" key="9">
    <source>
        <dbReference type="ARBA" id="ARBA00045154"/>
    </source>
</evidence>
<name>A0A0J6YRA4_COCIT</name>
<dbReference type="SMART" id="SM00066">
    <property type="entry name" value="GAL4"/>
    <property type="match status" value="1"/>
</dbReference>
<dbReference type="GO" id="GO:0003677">
    <property type="term" value="F:DNA binding"/>
    <property type="evidence" value="ECO:0007669"/>
    <property type="project" value="UniProtKB-KW"/>
</dbReference>
<accession>A0A0J6YRA4</accession>
<dbReference type="CDD" id="cd00067">
    <property type="entry name" value="GAL4"/>
    <property type="match status" value="1"/>
</dbReference>
<proteinExistence type="predicted"/>
<evidence type="ECO:0000313" key="13">
    <source>
        <dbReference type="Proteomes" id="UP000054565"/>
    </source>
</evidence>
<dbReference type="InterPro" id="IPR007219">
    <property type="entry name" value="XnlR_reg_dom"/>
</dbReference>
<dbReference type="PANTHER" id="PTHR31001">
    <property type="entry name" value="UNCHARACTERIZED TRANSCRIPTIONAL REGULATORY PROTEIN"/>
    <property type="match status" value="1"/>
</dbReference>
<dbReference type="PROSITE" id="PS50048">
    <property type="entry name" value="ZN2_CY6_FUNGAL_2"/>
    <property type="match status" value="1"/>
</dbReference>
<feature type="region of interest" description="Disordered" evidence="10">
    <location>
        <begin position="58"/>
        <end position="97"/>
    </location>
</feature>
<keyword evidence="3" id="KW-0479">Metal-binding</keyword>
<dbReference type="Pfam" id="PF00172">
    <property type="entry name" value="Zn_clus"/>
    <property type="match status" value="1"/>
</dbReference>
<reference evidence="13" key="1">
    <citation type="journal article" date="2010" name="Genome Res.">
        <title>Population genomic sequencing of Coccidioides fungi reveals recent hybridization and transposon control.</title>
        <authorList>
            <person name="Neafsey D.E."/>
            <person name="Barker B.M."/>
            <person name="Sharpton T.J."/>
            <person name="Stajich J.E."/>
            <person name="Park D.J."/>
            <person name="Whiston E."/>
            <person name="Hung C.-Y."/>
            <person name="McMahan C."/>
            <person name="White J."/>
            <person name="Sykes S."/>
            <person name="Heiman D."/>
            <person name="Young S."/>
            <person name="Zeng Q."/>
            <person name="Abouelleil A."/>
            <person name="Aftuck L."/>
            <person name="Bessette D."/>
            <person name="Brown A."/>
            <person name="FitzGerald M."/>
            <person name="Lui A."/>
            <person name="Macdonald J.P."/>
            <person name="Priest M."/>
            <person name="Orbach M.J."/>
            <person name="Galgiani J.N."/>
            <person name="Kirkland T.N."/>
            <person name="Cole G.T."/>
            <person name="Birren B.W."/>
            <person name="Henn M.R."/>
            <person name="Taylor J.W."/>
            <person name="Rounsley S.D."/>
        </authorList>
    </citation>
    <scope>NUCLEOTIDE SEQUENCE [LARGE SCALE GENOMIC DNA]</scope>
    <source>
        <strain evidence="13">RMSCC 2394</strain>
    </source>
</reference>
<evidence type="ECO:0000256" key="8">
    <source>
        <dbReference type="ARBA" id="ARBA00031692"/>
    </source>
</evidence>
<dbReference type="GO" id="GO:0000981">
    <property type="term" value="F:DNA-binding transcription factor activity, RNA polymerase II-specific"/>
    <property type="evidence" value="ECO:0007669"/>
    <property type="project" value="InterPro"/>
</dbReference>
<sequence>MWHVWHLEPASKKQKRVVRRRHRLAISCSRCRRLKVKCDRQTPCENCKRSKRADECIYLSNSPRPERPESQSANTRTPSTDDEKGGLDSPLTGLESPQLLHDLNPSGGDSPTAGRVIEPLRVEVSRESPNGAMYLYPDTATIWLSKFRGETHWAVYLKEFKSIFSPDDNHLEFPPLPQIHPEADDAHADASGLNSNFTSLFGNPKDYILSIIPNKDQIWVYVENYLSTVERIYRVLHIPSFRKEVEAFWKNESMPRWDWMAQFLMVIGIGWLTTPHANSKRVKRLLRAAEVCLLQMSFILHPTLLTINALCMMVIAKHMGAMSCHEYDSCGPLMGIVIRHAMSLGLHCDPALSLKDISPFQAEMQRRLWTTIVHLELQQSITSGSPPLLKRDDFNTLPPLNLNDDDLDPCREEPFVPAAEFEFTDSSFQILLTGAFTTAFEIVTTANSLSGNISHSRVIHLDSILRSLLMETSFLRNTLSIWPTNTETSWKALQVSTLELTLRRILLILHQRYARQPQAIICYPASYWSALECSLAILVHQRQVHEDPVHSESARWFAELFKNDFFMAIMMVGIQLCRKDNPVPDGTEPTMKTSGCYNQIISPRSTILQTLKWCQDIWTSKLTHSFCQSKVSDIIGRIIGNVELEV</sequence>
<organism evidence="12 13">
    <name type="scientific">Coccidioides immitis RMSCC 2394</name>
    <dbReference type="NCBI Taxonomy" id="404692"/>
    <lineage>
        <taxon>Eukaryota</taxon>
        <taxon>Fungi</taxon>
        <taxon>Dikarya</taxon>
        <taxon>Ascomycota</taxon>
        <taxon>Pezizomycotina</taxon>
        <taxon>Eurotiomycetes</taxon>
        <taxon>Eurotiomycetidae</taxon>
        <taxon>Onygenales</taxon>
        <taxon>Onygenaceae</taxon>
        <taxon>Coccidioides</taxon>
    </lineage>
</organism>
<feature type="domain" description="Zn(2)-C6 fungal-type" evidence="11">
    <location>
        <begin position="27"/>
        <end position="58"/>
    </location>
</feature>
<evidence type="ECO:0000256" key="6">
    <source>
        <dbReference type="ARBA" id="ARBA00023163"/>
    </source>
</evidence>
<keyword evidence="4" id="KW-0805">Transcription regulation</keyword>
<dbReference type="OrthoDB" id="4337792at2759"/>
<evidence type="ECO:0000256" key="4">
    <source>
        <dbReference type="ARBA" id="ARBA00023015"/>
    </source>
</evidence>
<keyword evidence="7" id="KW-0539">Nucleus</keyword>
<dbReference type="CDD" id="cd12148">
    <property type="entry name" value="fungal_TF_MHR"/>
    <property type="match status" value="1"/>
</dbReference>
<comment type="function">
    <text evidence="9">Transcription factor that specifically regulates the neosartoricin B biosynthesis gene cluster.</text>
</comment>
<evidence type="ECO:0000256" key="7">
    <source>
        <dbReference type="ARBA" id="ARBA00023242"/>
    </source>
</evidence>